<dbReference type="Gramene" id="PRQ55896">
    <property type="protein sequence ID" value="PRQ55896"/>
    <property type="gene ID" value="RchiOBHm_Chr1g0329691"/>
</dbReference>
<accession>A0A2P6SB47</accession>
<protein>
    <submittedName>
        <fullName evidence="1">Uncharacterized protein</fullName>
    </submittedName>
</protein>
<dbReference type="Proteomes" id="UP000238479">
    <property type="component" value="Chromosome 1"/>
</dbReference>
<proteinExistence type="predicted"/>
<organism evidence="1 2">
    <name type="scientific">Rosa chinensis</name>
    <name type="common">China rose</name>
    <dbReference type="NCBI Taxonomy" id="74649"/>
    <lineage>
        <taxon>Eukaryota</taxon>
        <taxon>Viridiplantae</taxon>
        <taxon>Streptophyta</taxon>
        <taxon>Embryophyta</taxon>
        <taxon>Tracheophyta</taxon>
        <taxon>Spermatophyta</taxon>
        <taxon>Magnoliopsida</taxon>
        <taxon>eudicotyledons</taxon>
        <taxon>Gunneridae</taxon>
        <taxon>Pentapetalae</taxon>
        <taxon>rosids</taxon>
        <taxon>fabids</taxon>
        <taxon>Rosales</taxon>
        <taxon>Rosaceae</taxon>
        <taxon>Rosoideae</taxon>
        <taxon>Rosoideae incertae sedis</taxon>
        <taxon>Rosa</taxon>
    </lineage>
</organism>
<keyword evidence="2" id="KW-1185">Reference proteome</keyword>
<comment type="caution">
    <text evidence="1">The sequence shown here is derived from an EMBL/GenBank/DDBJ whole genome shotgun (WGS) entry which is preliminary data.</text>
</comment>
<dbReference type="EMBL" id="PDCK01000039">
    <property type="protein sequence ID" value="PRQ55896.1"/>
    <property type="molecule type" value="Genomic_DNA"/>
</dbReference>
<sequence length="49" mass="5147">MSGVLKTQQIGSVQTESRVVATFDDCEAAAASELRFAADDVLSSSYPPP</sequence>
<evidence type="ECO:0000313" key="2">
    <source>
        <dbReference type="Proteomes" id="UP000238479"/>
    </source>
</evidence>
<reference evidence="1 2" key="1">
    <citation type="journal article" date="2018" name="Nat. Genet.">
        <title>The Rosa genome provides new insights in the design of modern roses.</title>
        <authorList>
            <person name="Bendahmane M."/>
        </authorList>
    </citation>
    <scope>NUCLEOTIDE SEQUENCE [LARGE SCALE GENOMIC DNA]</scope>
    <source>
        <strain evidence="2">cv. Old Blush</strain>
    </source>
</reference>
<name>A0A2P6SB47_ROSCH</name>
<gene>
    <name evidence="1" type="ORF">RchiOBHm_Chr1g0329691</name>
</gene>
<evidence type="ECO:0000313" key="1">
    <source>
        <dbReference type="EMBL" id="PRQ55896.1"/>
    </source>
</evidence>
<dbReference type="AlphaFoldDB" id="A0A2P6SB47"/>